<evidence type="ECO:0000313" key="15">
    <source>
        <dbReference type="Proteomes" id="UP000033385"/>
    </source>
</evidence>
<comment type="catalytic activity">
    <reaction evidence="12">
        <text>Fe(II)-heme o + 2 A + H2O = Fe(II)-heme a + 2 AH2</text>
        <dbReference type="Rhea" id="RHEA:63388"/>
        <dbReference type="ChEBI" id="CHEBI:13193"/>
        <dbReference type="ChEBI" id="CHEBI:15377"/>
        <dbReference type="ChEBI" id="CHEBI:17499"/>
        <dbReference type="ChEBI" id="CHEBI:60530"/>
        <dbReference type="ChEBI" id="CHEBI:61715"/>
        <dbReference type="EC" id="1.17.99.9"/>
    </reaction>
    <physiologicalReaction direction="left-to-right" evidence="12">
        <dbReference type="Rhea" id="RHEA:63389"/>
    </physiologicalReaction>
</comment>
<gene>
    <name evidence="13" type="primary">ctaA</name>
    <name evidence="14" type="ORF">APHNP_1205</name>
</gene>
<proteinExistence type="inferred from homology"/>
<keyword evidence="7 13" id="KW-0560">Oxidoreductase</keyword>
<keyword evidence="8 13" id="KW-0408">Iron</keyword>
<feature type="transmembrane region" description="Helical" evidence="13">
    <location>
        <begin position="278"/>
        <end position="303"/>
    </location>
</feature>
<comment type="cofactor">
    <cofactor evidence="1 13">
        <name>heme b</name>
        <dbReference type="ChEBI" id="CHEBI:60344"/>
    </cofactor>
</comment>
<feature type="transmembrane region" description="Helical" evidence="13">
    <location>
        <begin position="7"/>
        <end position="26"/>
    </location>
</feature>
<feature type="transmembrane region" description="Helical" evidence="13">
    <location>
        <begin position="121"/>
        <end position="139"/>
    </location>
</feature>
<feature type="transmembrane region" description="Helical" evidence="13">
    <location>
        <begin position="189"/>
        <end position="212"/>
    </location>
</feature>
<keyword evidence="6 13" id="KW-1133">Transmembrane helix</keyword>
<evidence type="ECO:0000256" key="7">
    <source>
        <dbReference type="ARBA" id="ARBA00023002"/>
    </source>
</evidence>
<dbReference type="PANTHER" id="PTHR23289:SF2">
    <property type="entry name" value="CYTOCHROME C OXIDASE ASSEMBLY PROTEIN COX15 HOMOLOG"/>
    <property type="match status" value="1"/>
</dbReference>
<organism evidence="14 15">
    <name type="scientific">Anaplasma phagocytophilum str. ApNP</name>
    <dbReference type="NCBI Taxonomy" id="1359153"/>
    <lineage>
        <taxon>Bacteria</taxon>
        <taxon>Pseudomonadati</taxon>
        <taxon>Pseudomonadota</taxon>
        <taxon>Alphaproteobacteria</taxon>
        <taxon>Rickettsiales</taxon>
        <taxon>Anaplasmataceae</taxon>
        <taxon>Anaplasma</taxon>
        <taxon>phagocytophilum group</taxon>
    </lineage>
</organism>
<keyword evidence="10 13" id="KW-0472">Membrane</keyword>
<comment type="subcellular location">
    <subcellularLocation>
        <location evidence="13">Cell membrane</location>
        <topology evidence="13">Multi-pass membrane protein</topology>
    </subcellularLocation>
    <subcellularLocation>
        <location evidence="2">Membrane</location>
        <topology evidence="2">Multi-pass membrane protein</topology>
    </subcellularLocation>
</comment>
<feature type="transmembrane region" description="Helical" evidence="13">
    <location>
        <begin position="309"/>
        <end position="325"/>
    </location>
</feature>
<sequence length="328" mass="36538">MRTSHIATWLGTCCIMVLLMVFVGGVTRLTNSGLSITEWRPVTGVLPPISDADWAKEHEKYAKTPEYLYINSGISLSDFKRIYMTEYVHRLLGRILGIIFFVPMLYFAVKRQIKGALAARLGIVALLGALQGAMGWFMVKSGLVDVPYVSHFRLAAHLFLTIVLFSLLWHSFLESRGVVAVHKVTHGKYIFAIFMLVITGLQMVLGALVAGLDAGLIFNTFPLMDGDIIPSQILSGELLTGKFLYNAVVVQFLHRFFATVVLVGAVAIPLLMRFKESWMLCFGIVLQFLFGVATLVHGVPLYLASLHQIWSFVVVALEVYILKVIRKV</sequence>
<dbReference type="Proteomes" id="UP000033385">
    <property type="component" value="Unassembled WGS sequence"/>
</dbReference>
<comment type="caution">
    <text evidence="14">The sequence shown here is derived from an EMBL/GenBank/DDBJ whole genome shotgun (WGS) entry which is preliminary data.</text>
</comment>
<evidence type="ECO:0000313" key="14">
    <source>
        <dbReference type="EMBL" id="KJV66787.1"/>
    </source>
</evidence>
<evidence type="ECO:0000256" key="6">
    <source>
        <dbReference type="ARBA" id="ARBA00022989"/>
    </source>
</evidence>
<dbReference type="GO" id="GO:0005886">
    <property type="term" value="C:plasma membrane"/>
    <property type="evidence" value="ECO:0007669"/>
    <property type="project" value="UniProtKB-SubCell"/>
</dbReference>
<dbReference type="GO" id="GO:0006784">
    <property type="term" value="P:heme A biosynthetic process"/>
    <property type="evidence" value="ECO:0007669"/>
    <property type="project" value="UniProtKB-UniRule"/>
</dbReference>
<evidence type="ECO:0000256" key="4">
    <source>
        <dbReference type="ARBA" id="ARBA00022692"/>
    </source>
</evidence>
<dbReference type="EC" id="1.17.99.9" evidence="13"/>
<dbReference type="GO" id="GO:0016653">
    <property type="term" value="F:oxidoreductase activity, acting on NAD(P)H, heme protein as acceptor"/>
    <property type="evidence" value="ECO:0007669"/>
    <property type="project" value="TreeGrafter"/>
</dbReference>
<comment type="pathway">
    <text evidence="11 13">Porphyrin-containing compound metabolism; heme A biosynthesis; heme A from heme O: step 1/1.</text>
</comment>
<evidence type="ECO:0000256" key="3">
    <source>
        <dbReference type="ARBA" id="ARBA00022475"/>
    </source>
</evidence>
<feature type="binding site" description="axial binding residue" evidence="13">
    <location>
        <position position="307"/>
    </location>
    <ligand>
        <name>heme</name>
        <dbReference type="ChEBI" id="CHEBI:30413"/>
    </ligand>
    <ligandPart>
        <name>Fe</name>
        <dbReference type="ChEBI" id="CHEBI:18248"/>
    </ligandPart>
</feature>
<feature type="transmembrane region" description="Helical" evidence="13">
    <location>
        <begin position="91"/>
        <end position="109"/>
    </location>
</feature>
<feature type="transmembrane region" description="Helical" evidence="13">
    <location>
        <begin position="151"/>
        <end position="169"/>
    </location>
</feature>
<dbReference type="InterPro" id="IPR023754">
    <property type="entry name" value="HemeA_Synthase_type2"/>
</dbReference>
<evidence type="ECO:0000256" key="10">
    <source>
        <dbReference type="ARBA" id="ARBA00023136"/>
    </source>
</evidence>
<accession>A0A0F3NGF7</accession>
<dbReference type="EMBL" id="LANW01000001">
    <property type="protein sequence ID" value="KJV66787.1"/>
    <property type="molecule type" value="Genomic_DNA"/>
</dbReference>
<dbReference type="GO" id="GO:0046872">
    <property type="term" value="F:metal ion binding"/>
    <property type="evidence" value="ECO:0007669"/>
    <property type="project" value="UniProtKB-KW"/>
</dbReference>
<comment type="similarity">
    <text evidence="13">Belongs to the COX15/CtaA family. Type 2 subfamily.</text>
</comment>
<dbReference type="GO" id="GO:0120547">
    <property type="term" value="F:heme A synthase activity"/>
    <property type="evidence" value="ECO:0007669"/>
    <property type="project" value="UniProtKB-EC"/>
</dbReference>
<evidence type="ECO:0000256" key="12">
    <source>
        <dbReference type="ARBA" id="ARBA00048044"/>
    </source>
</evidence>
<dbReference type="Pfam" id="PF02628">
    <property type="entry name" value="COX15-CtaA"/>
    <property type="match status" value="1"/>
</dbReference>
<protein>
    <recommendedName>
        <fullName evidence="13">Heme A synthase</fullName>
        <shortName evidence="13">HAS</shortName>
        <ecNumber evidence="13">1.17.99.9</ecNumber>
    </recommendedName>
    <alternativeName>
        <fullName evidence="13">Cytochrome aa3-controlling protein</fullName>
    </alternativeName>
</protein>
<evidence type="ECO:0000256" key="2">
    <source>
        <dbReference type="ARBA" id="ARBA00004141"/>
    </source>
</evidence>
<evidence type="ECO:0000256" key="8">
    <source>
        <dbReference type="ARBA" id="ARBA00023004"/>
    </source>
</evidence>
<keyword evidence="4 13" id="KW-0812">Transmembrane</keyword>
<dbReference type="PANTHER" id="PTHR23289">
    <property type="entry name" value="CYTOCHROME C OXIDASE ASSEMBLY PROTEIN COX15"/>
    <property type="match status" value="1"/>
</dbReference>
<evidence type="ECO:0000256" key="13">
    <source>
        <dbReference type="HAMAP-Rule" id="MF_01665"/>
    </source>
</evidence>
<reference evidence="14 15" key="1">
    <citation type="submission" date="2015-01" db="EMBL/GenBank/DDBJ databases">
        <title>Genome Sequencing of Rickettsiales.</title>
        <authorList>
            <person name="Daugherty S.C."/>
            <person name="Su Q."/>
            <person name="Abolude K."/>
            <person name="Beier-Sexton M."/>
            <person name="Carlyon J.A."/>
            <person name="Carter R."/>
            <person name="Day N.P."/>
            <person name="Dumler S.J."/>
            <person name="Dyachenko V."/>
            <person name="Godinez A."/>
            <person name="Kurtti T.J."/>
            <person name="Lichay M."/>
            <person name="Mullins K.E."/>
            <person name="Ott S."/>
            <person name="Pappas-Brown V."/>
            <person name="Paris D.H."/>
            <person name="Patel P."/>
            <person name="Richards A.L."/>
            <person name="Sadzewicz L."/>
            <person name="Sears K."/>
            <person name="Seidman D."/>
            <person name="Sengamalay N."/>
            <person name="Stenos J."/>
            <person name="Tallon L.J."/>
            <person name="Vincent G."/>
            <person name="Fraser C.M."/>
            <person name="Munderloh U."/>
            <person name="Dunning-Hotopp J.C."/>
        </authorList>
    </citation>
    <scope>NUCLEOTIDE SEQUENCE [LARGE SCALE GENOMIC DNA]</scope>
    <source>
        <strain evidence="14 15">ApNP</strain>
    </source>
</reference>
<keyword evidence="3 13" id="KW-1003">Cell membrane</keyword>
<dbReference type="AlphaFoldDB" id="A0A0F3NGF7"/>
<evidence type="ECO:0000256" key="1">
    <source>
        <dbReference type="ARBA" id="ARBA00001970"/>
    </source>
</evidence>
<comment type="function">
    <text evidence="13">Catalyzes the conversion of heme O to heme A by two successive hydroxylations of the methyl group at C8. The first hydroxylation forms heme I, the second hydroxylation results in an unstable dihydroxymethyl group, which spontaneously dehydrates, resulting in the formyl group of heme A.</text>
</comment>
<evidence type="ECO:0000256" key="5">
    <source>
        <dbReference type="ARBA" id="ARBA00022723"/>
    </source>
</evidence>
<dbReference type="HAMAP" id="MF_01665">
    <property type="entry name" value="HemeA_synth_type2"/>
    <property type="match status" value="1"/>
</dbReference>
<feature type="transmembrane region" description="Helical" evidence="13">
    <location>
        <begin position="252"/>
        <end position="271"/>
    </location>
</feature>
<comment type="subunit">
    <text evidence="13">Interacts with CtaB.</text>
</comment>
<dbReference type="InterPro" id="IPR003780">
    <property type="entry name" value="COX15/CtaA_fam"/>
</dbReference>
<keyword evidence="9 13" id="KW-0350">Heme biosynthesis</keyword>
<evidence type="ECO:0000256" key="9">
    <source>
        <dbReference type="ARBA" id="ARBA00023133"/>
    </source>
</evidence>
<keyword evidence="5 13" id="KW-0479">Metal-binding</keyword>
<evidence type="ECO:0000256" key="11">
    <source>
        <dbReference type="ARBA" id="ARBA00044501"/>
    </source>
</evidence>
<feature type="binding site" description="axial binding residue" evidence="13">
    <location>
        <position position="254"/>
    </location>
    <ligand>
        <name>heme</name>
        <dbReference type="ChEBI" id="CHEBI:30413"/>
    </ligand>
    <ligandPart>
        <name>Fe</name>
        <dbReference type="ChEBI" id="CHEBI:18248"/>
    </ligandPart>
</feature>
<name>A0A0F3NGF7_ANAPH</name>
<dbReference type="UniPathway" id="UPA00269">
    <property type="reaction ID" value="UER00713"/>
</dbReference>
<dbReference type="PATRIC" id="fig|1359153.3.peg.1236"/>